<dbReference type="SUPFAM" id="SSF54518">
    <property type="entry name" value="Tubby C-terminal domain-like"/>
    <property type="match status" value="1"/>
</dbReference>
<sequence length="174" mass="19748">MRNLYTKRENLTGTGTTTVKDERGLACYFLTGRWGMHPAVLSVYSSNGDLKAEIKQRSLGFWPKFELFSDRKLVGSLRRYYGLGTEMLFVKKLNWLILGNSLTFNYKIYHGRRCVLSLHEVELASGNYLELTIADINDEALCLCIVAILDFWAKGGLKGGSKENDPLLNLSYIH</sequence>
<dbReference type="InterPro" id="IPR007612">
    <property type="entry name" value="LOR"/>
</dbReference>
<keyword evidence="2" id="KW-1185">Reference proteome</keyword>
<dbReference type="Pfam" id="PF04525">
    <property type="entry name" value="LOR"/>
    <property type="match status" value="1"/>
</dbReference>
<comment type="caution">
    <text evidence="1">The sequence shown here is derived from an EMBL/GenBank/DDBJ whole genome shotgun (WGS) entry which is preliminary data.</text>
</comment>
<dbReference type="InterPro" id="IPR025659">
    <property type="entry name" value="Tubby-like_C"/>
</dbReference>
<evidence type="ECO:0000313" key="1">
    <source>
        <dbReference type="EMBL" id="KRM63482.1"/>
    </source>
</evidence>
<dbReference type="OrthoDB" id="2248181at2"/>
<dbReference type="EMBL" id="AYYP01000061">
    <property type="protein sequence ID" value="KRM63482.1"/>
    <property type="molecule type" value="Genomic_DNA"/>
</dbReference>
<dbReference type="PATRIC" id="fig|1423718.3.peg.537"/>
<accession>A0A0R2A9W8</accession>
<reference evidence="1 2" key="1">
    <citation type="journal article" date="2015" name="Genome Announc.">
        <title>Expanding the biotechnology potential of lactobacilli through comparative genomics of 213 strains and associated genera.</title>
        <authorList>
            <person name="Sun Z."/>
            <person name="Harris H.M."/>
            <person name="McCann A."/>
            <person name="Guo C."/>
            <person name="Argimon S."/>
            <person name="Zhang W."/>
            <person name="Yang X."/>
            <person name="Jeffery I.B."/>
            <person name="Cooney J.C."/>
            <person name="Kagawa T.F."/>
            <person name="Liu W."/>
            <person name="Song Y."/>
            <person name="Salvetti E."/>
            <person name="Wrobel A."/>
            <person name="Rasinkangas P."/>
            <person name="Parkhill J."/>
            <person name="Rea M.C."/>
            <person name="O'Sullivan O."/>
            <person name="Ritari J."/>
            <person name="Douillard F.P."/>
            <person name="Paul Ross R."/>
            <person name="Yang R."/>
            <person name="Briner A.E."/>
            <person name="Felis G.E."/>
            <person name="de Vos W.M."/>
            <person name="Barrangou R."/>
            <person name="Klaenhammer T.R."/>
            <person name="Caufield P.W."/>
            <person name="Cui Y."/>
            <person name="Zhang H."/>
            <person name="O'Toole P.W."/>
        </authorList>
    </citation>
    <scope>NUCLEOTIDE SEQUENCE [LARGE SCALE GENOMIC DNA]</scope>
    <source>
        <strain evidence="1 2">DSM 20509</strain>
    </source>
</reference>
<name>A0A0R2A9W8_9LACO</name>
<dbReference type="AlphaFoldDB" id="A0A0R2A9W8"/>
<proteinExistence type="predicted"/>
<gene>
    <name evidence="1" type="ORF">FC14_GL000518</name>
</gene>
<dbReference type="Proteomes" id="UP000051008">
    <property type="component" value="Unassembled WGS sequence"/>
</dbReference>
<evidence type="ECO:0000313" key="2">
    <source>
        <dbReference type="Proteomes" id="UP000051008"/>
    </source>
</evidence>
<organism evidence="1 2">
    <name type="scientific">Ligilactobacillus agilis DSM 20509</name>
    <dbReference type="NCBI Taxonomy" id="1423718"/>
    <lineage>
        <taxon>Bacteria</taxon>
        <taxon>Bacillati</taxon>
        <taxon>Bacillota</taxon>
        <taxon>Bacilli</taxon>
        <taxon>Lactobacillales</taxon>
        <taxon>Lactobacillaceae</taxon>
        <taxon>Ligilactobacillus</taxon>
    </lineage>
</organism>
<protein>
    <submittedName>
        <fullName evidence="1">Uncharacterized protein</fullName>
    </submittedName>
</protein>
<dbReference type="RefSeq" id="WP_056977177.1">
    <property type="nucleotide sequence ID" value="NZ_AYYP01000061.1"/>
</dbReference>